<dbReference type="PIRSF" id="PIRSF000654">
    <property type="entry name" value="Integrin-linked_kinase"/>
    <property type="match status" value="1"/>
</dbReference>
<dbReference type="GO" id="GO:0005524">
    <property type="term" value="F:ATP binding"/>
    <property type="evidence" value="ECO:0007669"/>
    <property type="project" value="UniProtKB-UniRule"/>
</dbReference>
<dbReference type="InterPro" id="IPR008271">
    <property type="entry name" value="Ser/Thr_kinase_AS"/>
</dbReference>
<dbReference type="PROSITE" id="PS50011">
    <property type="entry name" value="PROTEIN_KINASE_DOM"/>
    <property type="match status" value="1"/>
</dbReference>
<dbReference type="GO" id="GO:0004674">
    <property type="term" value="F:protein serine/threonine kinase activity"/>
    <property type="evidence" value="ECO:0007669"/>
    <property type="project" value="UniProtKB-KW"/>
</dbReference>
<dbReference type="InterPro" id="IPR000719">
    <property type="entry name" value="Prot_kinase_dom"/>
</dbReference>
<keyword evidence="8" id="KW-1185">Reference proteome</keyword>
<proteinExistence type="predicted"/>
<dbReference type="PANTHER" id="PTHR43289">
    <property type="entry name" value="MITOGEN-ACTIVATED PROTEIN KINASE KINASE KINASE 20-RELATED"/>
    <property type="match status" value="1"/>
</dbReference>
<dbReference type="Gene3D" id="1.10.510.10">
    <property type="entry name" value="Transferase(Phosphotransferase) domain 1"/>
    <property type="match status" value="1"/>
</dbReference>
<feature type="binding site" evidence="5">
    <location>
        <position position="39"/>
    </location>
    <ligand>
        <name>ATP</name>
        <dbReference type="ChEBI" id="CHEBI:30616"/>
    </ligand>
</feature>
<dbReference type="CDD" id="cd14014">
    <property type="entry name" value="STKc_PknB_like"/>
    <property type="match status" value="1"/>
</dbReference>
<evidence type="ECO:0000256" key="2">
    <source>
        <dbReference type="ARBA" id="ARBA00022741"/>
    </source>
</evidence>
<evidence type="ECO:0000256" key="4">
    <source>
        <dbReference type="ARBA" id="ARBA00022840"/>
    </source>
</evidence>
<dbReference type="PROSITE" id="PS00108">
    <property type="entry name" value="PROTEIN_KINASE_ST"/>
    <property type="match status" value="1"/>
</dbReference>
<protein>
    <submittedName>
        <fullName evidence="7">Serine/threonine protein kinase</fullName>
    </submittedName>
</protein>
<sequence length="285" mass="30531">MTDVMLAGRYQLLDVLGEGANAVVWRALDSASGNLVAVKRLRPALASVEEWRARLRREGRAIVTLRHPGVVRVSELAEEDGGAPYLVMELFYGETLATRLARVGRLGHEEALAIAVPLLDALSAVHAHGLVHRDVKPSNVMLVKELRGDRVVLLDFGLACLLDGTQRVTREGARIGTPVYMSPEQARGVPQIDVRADVWAVGGLLYEMLVGRAPFRASGALEVLHAVIAKSPAPVRTLVPDVPAALDAAITVALSKRPQDRHASASAMASALREIGAVPRGRAAR</sequence>
<evidence type="ECO:0000313" key="7">
    <source>
        <dbReference type="EMBL" id="AKF07247.1"/>
    </source>
</evidence>
<keyword evidence="7" id="KW-0723">Serine/threonine-protein kinase</keyword>
<dbReference type="EMBL" id="CP011125">
    <property type="protein sequence ID" value="AKF07247.1"/>
    <property type="molecule type" value="Genomic_DNA"/>
</dbReference>
<dbReference type="Gene3D" id="3.30.200.20">
    <property type="entry name" value="Phosphorylase Kinase, domain 1"/>
    <property type="match status" value="1"/>
</dbReference>
<dbReference type="SMART" id="SM00220">
    <property type="entry name" value="S_TKc"/>
    <property type="match status" value="1"/>
</dbReference>
<dbReference type="KEGG" id="samy:DB32_004396"/>
<evidence type="ECO:0000256" key="3">
    <source>
        <dbReference type="ARBA" id="ARBA00022777"/>
    </source>
</evidence>
<evidence type="ECO:0000256" key="1">
    <source>
        <dbReference type="ARBA" id="ARBA00022679"/>
    </source>
</evidence>
<dbReference type="OrthoDB" id="9779541at2"/>
<dbReference type="InterPro" id="IPR011009">
    <property type="entry name" value="Kinase-like_dom_sf"/>
</dbReference>
<evidence type="ECO:0000313" key="8">
    <source>
        <dbReference type="Proteomes" id="UP000034883"/>
    </source>
</evidence>
<evidence type="ECO:0000256" key="5">
    <source>
        <dbReference type="PROSITE-ProRule" id="PRU10141"/>
    </source>
</evidence>
<organism evidence="7 8">
    <name type="scientific">Sandaracinus amylolyticus</name>
    <dbReference type="NCBI Taxonomy" id="927083"/>
    <lineage>
        <taxon>Bacteria</taxon>
        <taxon>Pseudomonadati</taxon>
        <taxon>Myxococcota</taxon>
        <taxon>Polyangia</taxon>
        <taxon>Polyangiales</taxon>
        <taxon>Sandaracinaceae</taxon>
        <taxon>Sandaracinus</taxon>
    </lineage>
</organism>
<dbReference type="RefSeq" id="WP_053234530.1">
    <property type="nucleotide sequence ID" value="NZ_CP011125.1"/>
</dbReference>
<dbReference type="SUPFAM" id="SSF56112">
    <property type="entry name" value="Protein kinase-like (PK-like)"/>
    <property type="match status" value="1"/>
</dbReference>
<keyword evidence="3 7" id="KW-0418">Kinase</keyword>
<dbReference type="InterPro" id="IPR017441">
    <property type="entry name" value="Protein_kinase_ATP_BS"/>
</dbReference>
<dbReference type="PANTHER" id="PTHR43289:SF6">
    <property type="entry name" value="SERINE_THREONINE-PROTEIN KINASE NEKL-3"/>
    <property type="match status" value="1"/>
</dbReference>
<keyword evidence="1" id="KW-0808">Transferase</keyword>
<feature type="domain" description="Protein kinase" evidence="6">
    <location>
        <begin position="10"/>
        <end position="273"/>
    </location>
</feature>
<gene>
    <name evidence="7" type="ORF">DB32_004396</name>
</gene>
<evidence type="ECO:0000259" key="6">
    <source>
        <dbReference type="PROSITE" id="PS50011"/>
    </source>
</evidence>
<keyword evidence="4 5" id="KW-0067">ATP-binding</keyword>
<dbReference type="PROSITE" id="PS00107">
    <property type="entry name" value="PROTEIN_KINASE_ATP"/>
    <property type="match status" value="1"/>
</dbReference>
<reference evidence="7 8" key="1">
    <citation type="submission" date="2015-03" db="EMBL/GenBank/DDBJ databases">
        <title>Genome assembly of Sandaracinus amylolyticus DSM 53668.</title>
        <authorList>
            <person name="Sharma G."/>
            <person name="Subramanian S."/>
        </authorList>
    </citation>
    <scope>NUCLEOTIDE SEQUENCE [LARGE SCALE GENOMIC DNA]</scope>
    <source>
        <strain evidence="7 8">DSM 53668</strain>
    </source>
</reference>
<accession>A0A0F6YJE6</accession>
<dbReference type="Pfam" id="PF00069">
    <property type="entry name" value="Pkinase"/>
    <property type="match status" value="1"/>
</dbReference>
<dbReference type="Proteomes" id="UP000034883">
    <property type="component" value="Chromosome"/>
</dbReference>
<name>A0A0F6YJE6_9BACT</name>
<dbReference type="AlphaFoldDB" id="A0A0F6YJE6"/>
<keyword evidence="2 5" id="KW-0547">Nucleotide-binding</keyword>
<dbReference type="STRING" id="927083.DB32_004396"/>